<keyword evidence="5 10" id="KW-0812">Transmembrane</keyword>
<dbReference type="UniPathway" id="UPA00196"/>
<sequence length="353" mass="39685">MQTVQSMETPKHFKCYNRQKVGILLIFSVGFGLFLQSSSSSSEVGTHGLEFSCSYLLLCTFLAHDLIALVSVMLYFEFHMDILLPYNLLYSILRQDVNVKVSTFYCLTCILIRQETTYELFNTCKLLPDNLNHLIRVSVPWRHLIGEGSHRQISTTIRFHMQSDSMSWLRAHFCKVIVIERLPTGVFADPFELQHLLKRGVFTDVAVFGDTNLELPSVLSNRSAVEIHMNVAPTSLLGHKNELEISADLPLHVRYPPLDDSGYSEVKFGEPEIFLSCSVEENGDHESCLLVPTKDRTGSRTDDVVWRIPSGIRAHAGIVSAVTFLAASISTLLIVLSSVFYPDNKLGNNPKES</sequence>
<dbReference type="PANTHER" id="PTHR28650">
    <property type="entry name" value="PHOSPHATIDYLINOSITOL-GLYCAN BIOSYNTHESIS CLASS X PROTEIN"/>
    <property type="match status" value="1"/>
</dbReference>
<dbReference type="AlphaFoldDB" id="A0A5N5NAZ8"/>
<evidence type="ECO:0000256" key="7">
    <source>
        <dbReference type="ARBA" id="ARBA00022989"/>
    </source>
</evidence>
<keyword evidence="4" id="KW-0337">GPI-anchor biosynthesis</keyword>
<feature type="transmembrane region" description="Helical" evidence="10">
    <location>
        <begin position="316"/>
        <end position="341"/>
    </location>
</feature>
<gene>
    <name evidence="11" type="ORF">DKX38_004302</name>
</gene>
<dbReference type="InterPro" id="IPR013233">
    <property type="entry name" value="PIG-X/PBN1"/>
</dbReference>
<evidence type="ECO:0000256" key="4">
    <source>
        <dbReference type="ARBA" id="ARBA00022502"/>
    </source>
</evidence>
<evidence type="ECO:0000313" key="11">
    <source>
        <dbReference type="EMBL" id="KAB5564248.1"/>
    </source>
</evidence>
<evidence type="ECO:0000256" key="9">
    <source>
        <dbReference type="ARBA" id="ARBA00023180"/>
    </source>
</evidence>
<evidence type="ECO:0000256" key="8">
    <source>
        <dbReference type="ARBA" id="ARBA00023136"/>
    </source>
</evidence>
<evidence type="ECO:0000256" key="6">
    <source>
        <dbReference type="ARBA" id="ARBA00022824"/>
    </source>
</evidence>
<dbReference type="Pfam" id="PF08320">
    <property type="entry name" value="PIG-X"/>
    <property type="match status" value="1"/>
</dbReference>
<evidence type="ECO:0000256" key="10">
    <source>
        <dbReference type="SAM" id="Phobius"/>
    </source>
</evidence>
<dbReference type="GO" id="GO:0006506">
    <property type="term" value="P:GPI anchor biosynthetic process"/>
    <property type="evidence" value="ECO:0007669"/>
    <property type="project" value="UniProtKB-UniPathway"/>
</dbReference>
<keyword evidence="6" id="KW-0256">Endoplasmic reticulum</keyword>
<dbReference type="PANTHER" id="PTHR28650:SF1">
    <property type="entry name" value="PHOSPHATIDYLINOSITOL-GLYCAN BIOSYNTHESIS CLASS X PROTEIN"/>
    <property type="match status" value="1"/>
</dbReference>
<dbReference type="InterPro" id="IPR040039">
    <property type="entry name" value="PIGX"/>
</dbReference>
<feature type="transmembrane region" description="Helical" evidence="10">
    <location>
        <begin position="54"/>
        <end position="76"/>
    </location>
</feature>
<dbReference type="GO" id="GO:0005789">
    <property type="term" value="C:endoplasmic reticulum membrane"/>
    <property type="evidence" value="ECO:0007669"/>
    <property type="project" value="UniProtKB-SubCell"/>
</dbReference>
<accession>A0A5N5NAZ8</accession>
<comment type="caution">
    <text evidence="11">The sequence shown here is derived from an EMBL/GenBank/DDBJ whole genome shotgun (WGS) entry which is preliminary data.</text>
</comment>
<comment type="pathway">
    <text evidence="2">Glycolipid biosynthesis; glycosylphosphatidylinositol-anchor biosynthesis.</text>
</comment>
<keyword evidence="8 10" id="KW-0472">Membrane</keyword>
<evidence type="ECO:0000256" key="2">
    <source>
        <dbReference type="ARBA" id="ARBA00004687"/>
    </source>
</evidence>
<dbReference type="Proteomes" id="UP000326939">
    <property type="component" value="Chromosome 3"/>
</dbReference>
<protein>
    <recommendedName>
        <fullName evidence="13">Phosphatidylinositol-glycan biosynthesis class X protein</fullName>
    </recommendedName>
</protein>
<evidence type="ECO:0000256" key="1">
    <source>
        <dbReference type="ARBA" id="ARBA00004389"/>
    </source>
</evidence>
<dbReference type="EMBL" id="VDCV01000003">
    <property type="protein sequence ID" value="KAB5564248.1"/>
    <property type="molecule type" value="Genomic_DNA"/>
</dbReference>
<keyword evidence="12" id="KW-1185">Reference proteome</keyword>
<keyword evidence="7 10" id="KW-1133">Transmembrane helix</keyword>
<comment type="similarity">
    <text evidence="3">Belongs to the PIGX family.</text>
</comment>
<dbReference type="SMART" id="SM00780">
    <property type="entry name" value="PIG-X"/>
    <property type="match status" value="1"/>
</dbReference>
<evidence type="ECO:0008006" key="13">
    <source>
        <dbReference type="Google" id="ProtNLM"/>
    </source>
</evidence>
<evidence type="ECO:0000256" key="3">
    <source>
        <dbReference type="ARBA" id="ARBA00010345"/>
    </source>
</evidence>
<name>A0A5N5NAZ8_9ROSI</name>
<evidence type="ECO:0000256" key="5">
    <source>
        <dbReference type="ARBA" id="ARBA00022692"/>
    </source>
</evidence>
<feature type="transmembrane region" description="Helical" evidence="10">
    <location>
        <begin position="21"/>
        <end position="39"/>
    </location>
</feature>
<evidence type="ECO:0000313" key="12">
    <source>
        <dbReference type="Proteomes" id="UP000326939"/>
    </source>
</evidence>
<keyword evidence="9" id="KW-0325">Glycoprotein</keyword>
<proteinExistence type="inferred from homology"/>
<reference evidence="12" key="1">
    <citation type="journal article" date="2019" name="Gigascience">
        <title>De novo genome assembly of the endangered Acer yangbiense, a plant species with extremely small populations endemic to Yunnan Province, China.</title>
        <authorList>
            <person name="Yang J."/>
            <person name="Wariss H.M."/>
            <person name="Tao L."/>
            <person name="Zhang R."/>
            <person name="Yun Q."/>
            <person name="Hollingsworth P."/>
            <person name="Dao Z."/>
            <person name="Luo G."/>
            <person name="Guo H."/>
            <person name="Ma Y."/>
            <person name="Sun W."/>
        </authorList>
    </citation>
    <scope>NUCLEOTIDE SEQUENCE [LARGE SCALE GENOMIC DNA]</scope>
    <source>
        <strain evidence="12">cv. br00</strain>
    </source>
</reference>
<comment type="subcellular location">
    <subcellularLocation>
        <location evidence="1">Endoplasmic reticulum membrane</location>
        <topology evidence="1">Single-pass membrane protein</topology>
    </subcellularLocation>
</comment>
<organism evidence="11 12">
    <name type="scientific">Salix brachista</name>
    <dbReference type="NCBI Taxonomy" id="2182728"/>
    <lineage>
        <taxon>Eukaryota</taxon>
        <taxon>Viridiplantae</taxon>
        <taxon>Streptophyta</taxon>
        <taxon>Embryophyta</taxon>
        <taxon>Tracheophyta</taxon>
        <taxon>Spermatophyta</taxon>
        <taxon>Magnoliopsida</taxon>
        <taxon>eudicotyledons</taxon>
        <taxon>Gunneridae</taxon>
        <taxon>Pentapetalae</taxon>
        <taxon>rosids</taxon>
        <taxon>fabids</taxon>
        <taxon>Malpighiales</taxon>
        <taxon>Salicaceae</taxon>
        <taxon>Saliceae</taxon>
        <taxon>Salix</taxon>
    </lineage>
</organism>